<dbReference type="GO" id="GO:0006355">
    <property type="term" value="P:regulation of DNA-templated transcription"/>
    <property type="evidence" value="ECO:0007669"/>
    <property type="project" value="InterPro"/>
</dbReference>
<reference evidence="4" key="1">
    <citation type="submission" date="2021-07" db="EMBL/GenBank/DDBJ databases">
        <title>Draft genome of Mortierella alpina, strain LL118, isolated from an aspen leaf litter sample.</title>
        <authorList>
            <person name="Yang S."/>
            <person name="Vinatzer B.A."/>
        </authorList>
    </citation>
    <scope>NUCLEOTIDE SEQUENCE</scope>
    <source>
        <strain evidence="4">LL118</strain>
    </source>
</reference>
<evidence type="ECO:0000313" key="4">
    <source>
        <dbReference type="EMBL" id="KAG9325628.1"/>
    </source>
</evidence>
<dbReference type="PANTHER" id="PTHR13213:SF2">
    <property type="entry name" value="MYB-BINDING PROTEIN 1A"/>
    <property type="match status" value="1"/>
</dbReference>
<evidence type="ECO:0008006" key="6">
    <source>
        <dbReference type="Google" id="ProtNLM"/>
    </source>
</evidence>
<feature type="region of interest" description="Disordered" evidence="3">
    <location>
        <begin position="1207"/>
        <end position="1253"/>
    </location>
</feature>
<gene>
    <name evidence="4" type="ORF">KVV02_000653</name>
</gene>
<keyword evidence="2" id="KW-0539">Nucleus</keyword>
<sequence length="1253" mass="141371">MSNPHLALFGILASLDAAERNSAALTLIKSLAILQNAHTCEADPMQDITEETLDTLCHPEVVYALKRLIRGLPSDREAARQGFSLALTELLIGLDFLTVKIVLELLFRFTEIKNFMKGKEERNHMFGRIFGYMSIIQSGMLARPKTTLEDIQLIVDDLVEYSQEKSYLSECCHQVLVTMLPQIIKHPKSIKYIADTLFAEGVNTPDQLSVALVLKDNLEAINKNLAKDEQINWTKTLGKSWKSPVILHSSNLKFLGQLLKEASTEEGTQVSSSWRQNLHPVWDRVLAHYFGSSPVPQIAPFNDFWNVVIDSSLFDSGSSHERKFWGFQIFEKVLPVLEEDQIPLVFTTNFMRCFVNNLSSEDRFLNKAAKHTMAAMHAKADTNEAVRLTLITQLLDKNPNFDRMSRSKTIETLLGGLDVSHIQHYLQYLIKAFLQQDGADSSNMERGKRIDVSRQWSIDQMFSLFRNSKVPREESWIKSILEFFLIHAFFDIKKVDAKSKYAEAHVLPAPALSDATREHCRTRFYGMMAELSTMAPLVAKKDAEEAEAINYSRKLNGTMLDGTFWCSFALNMMVDLQKNKSFESLVTLEDDAVAAKKTALALVGKIQEKSKKASKELKAQYKAFELLFVQMILQLYVEPEDSTNILGELHDCYDKVFASSSKKANGKKAAAKEEDQEEEEEIQPVEVIVDILLSFLIKPSALLRHVSEQVFVIFCDKMTKTGLELMLSTLQTKDNKDDMFGEEQDGEEDEDDEADAHNQSDDEDSEDESEDMDVDEEEDDDEDEDNEPVDEEFRKKLAAALNVKDNDDEEESEEELLDDDQMMAFDDKLNEIFKQKKLAKAQQKDAKQTLIHFKNKVLDLLELYIKKQSSNELVLDLIIPLLSLVLIPSASNKPVHDKISALLRNKLAKIKDYPRNVDDEHVFEILSQVHELAKKSPDAKFSGLCGDLSLLLVKVLISGQDEKTAVGDVKVEAPTKKSRSAKGKAAAAAAVDPEEAALKAKQDKIVELYSASLKEFMTRKNSNLSAKMFLEFIDRFPHLAWHLSSTLLEYTSPKAAVKSFRQAMAFNMLSALVKRLANKNTPEFEQLFLDTLPLIRNSLIETFEGAFVEAAAADAEAEEEEDKKTTSSSAKGLNVARLREILKFAILSARMVKRAEDRNVTEIWETEKLGPLMQRISEDVRFNSGALRSLIQQMLALIGSEIKLPTGASKKQGKLEKRKRELEAAAQANGDSKKKTHRSKKRKVSKKEEGASA</sequence>
<accession>A0A9P8CYH1</accession>
<dbReference type="GO" id="GO:0005730">
    <property type="term" value="C:nucleolus"/>
    <property type="evidence" value="ECO:0007669"/>
    <property type="project" value="InterPro"/>
</dbReference>
<feature type="region of interest" description="Disordered" evidence="3">
    <location>
        <begin position="734"/>
        <end position="790"/>
    </location>
</feature>
<organism evidence="4 5">
    <name type="scientific">Mortierella alpina</name>
    <name type="common">Oleaginous fungus</name>
    <name type="synonym">Mortierella renispora</name>
    <dbReference type="NCBI Taxonomy" id="64518"/>
    <lineage>
        <taxon>Eukaryota</taxon>
        <taxon>Fungi</taxon>
        <taxon>Fungi incertae sedis</taxon>
        <taxon>Mucoromycota</taxon>
        <taxon>Mortierellomycotina</taxon>
        <taxon>Mortierellomycetes</taxon>
        <taxon>Mortierellales</taxon>
        <taxon>Mortierellaceae</taxon>
        <taxon>Mortierella</taxon>
    </lineage>
</organism>
<feature type="compositionally biased region" description="Acidic residues" evidence="3">
    <location>
        <begin position="761"/>
        <end position="790"/>
    </location>
</feature>
<evidence type="ECO:0000256" key="1">
    <source>
        <dbReference type="ARBA" id="ARBA00004123"/>
    </source>
</evidence>
<feature type="compositionally biased region" description="Basic and acidic residues" evidence="3">
    <location>
        <begin position="1213"/>
        <end position="1223"/>
    </location>
</feature>
<evidence type="ECO:0000313" key="5">
    <source>
        <dbReference type="Proteomes" id="UP000717515"/>
    </source>
</evidence>
<protein>
    <recommendedName>
        <fullName evidence="6">DNA polymerase V</fullName>
    </recommendedName>
</protein>
<dbReference type="GO" id="GO:0000182">
    <property type="term" value="F:rDNA binding"/>
    <property type="evidence" value="ECO:0007669"/>
    <property type="project" value="TreeGrafter"/>
</dbReference>
<proteinExistence type="predicted"/>
<comment type="subcellular location">
    <subcellularLocation>
        <location evidence="1">Nucleus</location>
    </subcellularLocation>
</comment>
<dbReference type="EMBL" id="JAIFTL010000036">
    <property type="protein sequence ID" value="KAG9325628.1"/>
    <property type="molecule type" value="Genomic_DNA"/>
</dbReference>
<feature type="compositionally biased region" description="Acidic residues" evidence="3">
    <location>
        <begin position="740"/>
        <end position="754"/>
    </location>
</feature>
<dbReference type="Pfam" id="PF04931">
    <property type="entry name" value="DNA_pol_phi"/>
    <property type="match status" value="1"/>
</dbReference>
<dbReference type="PANTHER" id="PTHR13213">
    <property type="entry name" value="MYB-BINDING PROTEIN 1A FAMILY MEMBER"/>
    <property type="match status" value="1"/>
</dbReference>
<evidence type="ECO:0000256" key="3">
    <source>
        <dbReference type="SAM" id="MobiDB-lite"/>
    </source>
</evidence>
<feature type="compositionally biased region" description="Basic residues" evidence="3">
    <location>
        <begin position="1234"/>
        <end position="1245"/>
    </location>
</feature>
<dbReference type="InterPro" id="IPR007015">
    <property type="entry name" value="DNA_pol_V/MYBBP1A"/>
</dbReference>
<evidence type="ECO:0000256" key="2">
    <source>
        <dbReference type="ARBA" id="ARBA00023242"/>
    </source>
</evidence>
<dbReference type="AlphaFoldDB" id="A0A9P8CYH1"/>
<dbReference type="Proteomes" id="UP000717515">
    <property type="component" value="Unassembled WGS sequence"/>
</dbReference>
<name>A0A9P8CYH1_MORAP</name>
<comment type="caution">
    <text evidence="4">The sequence shown here is derived from an EMBL/GenBank/DDBJ whole genome shotgun (WGS) entry which is preliminary data.</text>
</comment>